<sequence length="472" mass="51730">MPESKSRWIALLIVLFAPLLSVIDVFIINIAIPAIRKGVHATEAEVQLVIASYLLGYAAFLITGGRLGDHFGRKRIFLTGMLLFTATSCWCGLSGSALELNIARFFQGVSAALMVPQTLSYIQLLFQNPEDRAKAVGWFGFTLGVASIAGQFLGGFLTWFHFFIPGWRLIFFINLPLGIISLAGAFRYLKETGVNASSKFDIPGVVLLTVSLFCLIIPLILGREYGWPWWSWAILLSSALLFFLFFKNQDRKRLRGGAPLINTDLLKFRDFNIGLLCVFCLFVFHNTYLLISTLLFQNGFQYNPFIAGKLFVIFGIGSTISSLYSGKLIGRYGKKVVLAGVFFLFVSIGAQLFFFSSDHYSQPFIALMLFIHGAGMGVAIPSTLNVTLKSVPAEFAGAASGLYSTFQQTSSALGVSVIGGVFFSVLGKYADRLHYEQAFKAAGLCELLTLLILSVLLLIMPDSPGAAVHIGE</sequence>
<feature type="transmembrane region" description="Helical" evidence="5">
    <location>
        <begin position="44"/>
        <end position="64"/>
    </location>
</feature>
<keyword evidence="2 5" id="KW-0812">Transmembrane</keyword>
<dbReference type="AlphaFoldDB" id="A0A494VHR4"/>
<feature type="domain" description="Major facilitator superfamily (MFS) profile" evidence="6">
    <location>
        <begin position="10"/>
        <end position="464"/>
    </location>
</feature>
<evidence type="ECO:0000256" key="5">
    <source>
        <dbReference type="SAM" id="Phobius"/>
    </source>
</evidence>
<feature type="transmembrane region" description="Helical" evidence="5">
    <location>
        <begin position="360"/>
        <end position="379"/>
    </location>
</feature>
<feature type="transmembrane region" description="Helical" evidence="5">
    <location>
        <begin position="76"/>
        <end position="98"/>
    </location>
</feature>
<dbReference type="PANTHER" id="PTHR42718">
    <property type="entry name" value="MAJOR FACILITATOR SUPERFAMILY MULTIDRUG TRANSPORTER MFSC"/>
    <property type="match status" value="1"/>
</dbReference>
<feature type="transmembrane region" description="Helical" evidence="5">
    <location>
        <begin position="302"/>
        <end position="324"/>
    </location>
</feature>
<evidence type="ECO:0000256" key="4">
    <source>
        <dbReference type="ARBA" id="ARBA00023136"/>
    </source>
</evidence>
<dbReference type="CDD" id="cd17321">
    <property type="entry name" value="MFS_MMR_MDR_like"/>
    <property type="match status" value="1"/>
</dbReference>
<dbReference type="KEGG" id="muh:HYN43_002910"/>
<feature type="transmembrane region" description="Helical" evidence="5">
    <location>
        <begin position="9"/>
        <end position="32"/>
    </location>
</feature>
<dbReference type="OrthoDB" id="9793283at2"/>
<dbReference type="Proteomes" id="UP000270046">
    <property type="component" value="Chromosome"/>
</dbReference>
<dbReference type="InterPro" id="IPR020846">
    <property type="entry name" value="MFS_dom"/>
</dbReference>
<evidence type="ECO:0000256" key="1">
    <source>
        <dbReference type="ARBA" id="ARBA00004141"/>
    </source>
</evidence>
<evidence type="ECO:0000256" key="3">
    <source>
        <dbReference type="ARBA" id="ARBA00022989"/>
    </source>
</evidence>
<name>A0A494VHR4_9SPHI</name>
<dbReference type="Gene3D" id="1.20.1720.10">
    <property type="entry name" value="Multidrug resistance protein D"/>
    <property type="match status" value="1"/>
</dbReference>
<dbReference type="PANTHER" id="PTHR42718:SF39">
    <property type="entry name" value="ACTINORHODIN TRANSPORTER-RELATED"/>
    <property type="match status" value="1"/>
</dbReference>
<keyword evidence="8" id="KW-1185">Reference proteome</keyword>
<gene>
    <name evidence="7" type="ORF">HYN43_002910</name>
</gene>
<dbReference type="GO" id="GO:0016020">
    <property type="term" value="C:membrane"/>
    <property type="evidence" value="ECO:0007669"/>
    <property type="project" value="UniProtKB-SubCell"/>
</dbReference>
<feature type="transmembrane region" description="Helical" evidence="5">
    <location>
        <begin position="273"/>
        <end position="296"/>
    </location>
</feature>
<proteinExistence type="predicted"/>
<reference evidence="7 8" key="1">
    <citation type="submission" date="2018-10" db="EMBL/GenBank/DDBJ databases">
        <title>Genome sequencing of Mucilaginibacter sp. HYN0043.</title>
        <authorList>
            <person name="Kim M."/>
            <person name="Yi H."/>
        </authorList>
    </citation>
    <scope>NUCLEOTIDE SEQUENCE [LARGE SCALE GENOMIC DNA]</scope>
    <source>
        <strain evidence="7 8">HYN0043</strain>
    </source>
</reference>
<dbReference type="RefSeq" id="WP_119408026.1">
    <property type="nucleotide sequence ID" value="NZ_CP032869.1"/>
</dbReference>
<dbReference type="Pfam" id="PF07690">
    <property type="entry name" value="MFS_1"/>
    <property type="match status" value="2"/>
</dbReference>
<dbReference type="Gene3D" id="1.20.1250.20">
    <property type="entry name" value="MFS general substrate transporter like domains"/>
    <property type="match status" value="1"/>
</dbReference>
<dbReference type="GO" id="GO:0022857">
    <property type="term" value="F:transmembrane transporter activity"/>
    <property type="evidence" value="ECO:0007669"/>
    <property type="project" value="InterPro"/>
</dbReference>
<dbReference type="InterPro" id="IPR011701">
    <property type="entry name" value="MFS"/>
</dbReference>
<evidence type="ECO:0000313" key="8">
    <source>
        <dbReference type="Proteomes" id="UP000270046"/>
    </source>
</evidence>
<accession>A0A494VHR4</accession>
<feature type="transmembrane region" description="Helical" evidence="5">
    <location>
        <begin position="201"/>
        <end position="221"/>
    </location>
</feature>
<keyword evidence="3 5" id="KW-1133">Transmembrane helix</keyword>
<evidence type="ECO:0000259" key="6">
    <source>
        <dbReference type="PROSITE" id="PS50850"/>
    </source>
</evidence>
<evidence type="ECO:0000313" key="7">
    <source>
        <dbReference type="EMBL" id="AYL94307.1"/>
    </source>
</evidence>
<keyword evidence="4 5" id="KW-0472">Membrane</keyword>
<feature type="transmembrane region" description="Helical" evidence="5">
    <location>
        <begin position="138"/>
        <end position="163"/>
    </location>
</feature>
<feature type="transmembrane region" description="Helical" evidence="5">
    <location>
        <begin position="441"/>
        <end position="460"/>
    </location>
</feature>
<dbReference type="SUPFAM" id="SSF103473">
    <property type="entry name" value="MFS general substrate transporter"/>
    <property type="match status" value="2"/>
</dbReference>
<dbReference type="EMBL" id="CP032869">
    <property type="protein sequence ID" value="AYL94307.1"/>
    <property type="molecule type" value="Genomic_DNA"/>
</dbReference>
<protein>
    <submittedName>
        <fullName evidence="7">MFS transporter</fullName>
    </submittedName>
</protein>
<organism evidence="7 8">
    <name type="scientific">Mucilaginibacter celer</name>
    <dbReference type="NCBI Taxonomy" id="2305508"/>
    <lineage>
        <taxon>Bacteria</taxon>
        <taxon>Pseudomonadati</taxon>
        <taxon>Bacteroidota</taxon>
        <taxon>Sphingobacteriia</taxon>
        <taxon>Sphingobacteriales</taxon>
        <taxon>Sphingobacteriaceae</taxon>
        <taxon>Mucilaginibacter</taxon>
    </lineage>
</organism>
<dbReference type="InterPro" id="IPR036259">
    <property type="entry name" value="MFS_trans_sf"/>
</dbReference>
<feature type="transmembrane region" description="Helical" evidence="5">
    <location>
        <begin position="336"/>
        <end position="354"/>
    </location>
</feature>
<dbReference type="PROSITE" id="PS50850">
    <property type="entry name" value="MFS"/>
    <property type="match status" value="1"/>
</dbReference>
<feature type="transmembrane region" description="Helical" evidence="5">
    <location>
        <begin position="169"/>
        <end position="189"/>
    </location>
</feature>
<feature type="transmembrane region" description="Helical" evidence="5">
    <location>
        <begin position="227"/>
        <end position="246"/>
    </location>
</feature>
<evidence type="ECO:0000256" key="2">
    <source>
        <dbReference type="ARBA" id="ARBA00022692"/>
    </source>
</evidence>
<comment type="subcellular location">
    <subcellularLocation>
        <location evidence="1">Membrane</location>
        <topology evidence="1">Multi-pass membrane protein</topology>
    </subcellularLocation>
</comment>